<evidence type="ECO:0000256" key="1">
    <source>
        <dbReference type="SAM" id="MobiDB-lite"/>
    </source>
</evidence>
<feature type="region of interest" description="Disordered" evidence="1">
    <location>
        <begin position="651"/>
        <end position="672"/>
    </location>
</feature>
<name>A0A2I0AXQ7_9ASPA</name>
<accession>A0A2I0AXQ7</accession>
<dbReference type="Proteomes" id="UP000236161">
    <property type="component" value="Unassembled WGS sequence"/>
</dbReference>
<dbReference type="PANTHER" id="PTHR35767">
    <property type="entry name" value="HAPLESS PROTEIN"/>
    <property type="match status" value="1"/>
</dbReference>
<feature type="compositionally biased region" description="Basic and acidic residues" evidence="1">
    <location>
        <begin position="546"/>
        <end position="560"/>
    </location>
</feature>
<dbReference type="STRING" id="1088818.A0A2I0AXQ7"/>
<protein>
    <recommendedName>
        <fullName evidence="4">UBZ4-type domain-containing protein</fullName>
    </recommendedName>
</protein>
<feature type="region of interest" description="Disordered" evidence="1">
    <location>
        <begin position="498"/>
        <end position="517"/>
    </location>
</feature>
<evidence type="ECO:0008006" key="4">
    <source>
        <dbReference type="Google" id="ProtNLM"/>
    </source>
</evidence>
<feature type="compositionally biased region" description="Polar residues" evidence="1">
    <location>
        <begin position="1"/>
        <end position="17"/>
    </location>
</feature>
<reference evidence="2 3" key="1">
    <citation type="journal article" date="2017" name="Nature">
        <title>The Apostasia genome and the evolution of orchids.</title>
        <authorList>
            <person name="Zhang G.Q."/>
            <person name="Liu K.W."/>
            <person name="Li Z."/>
            <person name="Lohaus R."/>
            <person name="Hsiao Y.Y."/>
            <person name="Niu S.C."/>
            <person name="Wang J.Y."/>
            <person name="Lin Y.C."/>
            <person name="Xu Q."/>
            <person name="Chen L.J."/>
            <person name="Yoshida K."/>
            <person name="Fujiwara S."/>
            <person name="Wang Z.W."/>
            <person name="Zhang Y.Q."/>
            <person name="Mitsuda N."/>
            <person name="Wang M."/>
            <person name="Liu G.H."/>
            <person name="Pecoraro L."/>
            <person name="Huang H.X."/>
            <person name="Xiao X.J."/>
            <person name="Lin M."/>
            <person name="Wu X.Y."/>
            <person name="Wu W.L."/>
            <person name="Chen Y.Y."/>
            <person name="Chang S.B."/>
            <person name="Sakamoto S."/>
            <person name="Ohme-Takagi M."/>
            <person name="Yagi M."/>
            <person name="Zeng S.J."/>
            <person name="Shen C.Y."/>
            <person name="Yeh C.M."/>
            <person name="Luo Y.B."/>
            <person name="Tsai W.C."/>
            <person name="Van de Peer Y."/>
            <person name="Liu Z.J."/>
        </authorList>
    </citation>
    <scope>NUCLEOTIDE SEQUENCE [LARGE SCALE GENOMIC DNA]</scope>
    <source>
        <strain evidence="3">cv. Shenzhen</strain>
        <tissue evidence="2">Stem</tissue>
    </source>
</reference>
<organism evidence="2 3">
    <name type="scientific">Apostasia shenzhenica</name>
    <dbReference type="NCBI Taxonomy" id="1088818"/>
    <lineage>
        <taxon>Eukaryota</taxon>
        <taxon>Viridiplantae</taxon>
        <taxon>Streptophyta</taxon>
        <taxon>Embryophyta</taxon>
        <taxon>Tracheophyta</taxon>
        <taxon>Spermatophyta</taxon>
        <taxon>Magnoliopsida</taxon>
        <taxon>Liliopsida</taxon>
        <taxon>Asparagales</taxon>
        <taxon>Orchidaceae</taxon>
        <taxon>Apostasioideae</taxon>
        <taxon>Apostasia</taxon>
    </lineage>
</organism>
<feature type="compositionally biased region" description="Low complexity" evidence="1">
    <location>
        <begin position="651"/>
        <end position="670"/>
    </location>
</feature>
<feature type="region of interest" description="Disordered" evidence="1">
    <location>
        <begin position="528"/>
        <end position="560"/>
    </location>
</feature>
<dbReference type="OrthoDB" id="1929441at2759"/>
<gene>
    <name evidence="2" type="ORF">AXF42_Ash008390</name>
</gene>
<feature type="compositionally biased region" description="Polar residues" evidence="1">
    <location>
        <begin position="498"/>
        <end position="509"/>
    </location>
</feature>
<feature type="region of interest" description="Disordered" evidence="1">
    <location>
        <begin position="458"/>
        <end position="477"/>
    </location>
</feature>
<dbReference type="PANTHER" id="PTHR35767:SF1">
    <property type="entry name" value="HAPLESS PROTEIN"/>
    <property type="match status" value="1"/>
</dbReference>
<dbReference type="EMBL" id="KZ451939">
    <property type="protein sequence ID" value="PKA60331.1"/>
    <property type="molecule type" value="Genomic_DNA"/>
</dbReference>
<dbReference type="AlphaFoldDB" id="A0A2I0AXQ7"/>
<evidence type="ECO:0000313" key="3">
    <source>
        <dbReference type="Proteomes" id="UP000236161"/>
    </source>
</evidence>
<proteinExistence type="predicted"/>
<sequence length="973" mass="108039">MLSSVSSTDPLCSSSKVPVSRTDEKHSDQPAPSEPQISNFSIRDFVFASRRKGICTSWPFSGHSFKLYLKNGIQVLLPPFEPLSSVRTHCWRRQWASEEAKKILSNTQVSLLNGGPNSTETDSCLPSEDEEHDVERTVAQIIGPVVNPEYSREERGSASSPISDPMISKVCPVCKTFSSTSNTTLNAHMDQCLFMESDTNQLDEKLRRLKVKPRKKRLMEDLYATTPRCTLEDLDRRKDSSWASDFSFEAPKNETNSVAPKYSDSPVDHMGAVYVDSNGIKLRILSKFDDNLHVISREEIGPSKNSEGVGEGKIISVNKSKHFGAKPSKNMKFKLKNRKISSLMLFKEEMQDSPRVAGEGTRLETLGSLLQSSGEEVRINRCGWRRSKRSDPSKNVIRKGFKERSEHVKPVIKMPMLDTTHFSRSSEPEAIKLPAMDAQNKNNQRPGSASSALLKFSRSPGVLESSPRCTSEQLRMGSRKTFNKPAKHPFLPKTRRMSSLSVVNSTTQNLRKHRSLLKTEKRRRDLFSDEISGLGKSTDTIDPEEMDSHGKDPDPRCSEKANRTSLYNVDGNSMIVETAHAEEPCLPLDAIAEAGMSPLLEENGTPMEQMMPDKPKKQEFACLTATHGDLRPDSSLAYAQLVPTVDNNTAISRQQSESPASSASTISLPSPKGSLFKASDSVPVCRLSAAPEKSASRSSFMVANVGIQEDNQQVHLNSKVTRQHEQLSDYQPCCCSRQSGMNGTVPSPTNPKQLPNLYIKRISNYDFASYSCSKTSTPVLESPPGSILTKACSDFGSPSQSCGTPTQSTASSLFRLMGKNLMVMNTEDSAQFPETNSRTPDNSSNPLGFGSFTSLQNLHSFSNAAHTFPRNLNENSYIATDLMAARETMKDHVGFRSALWPLPVMHPMIYRPFPYIQQQTQVLPRDYGFTPYYLMNGGSSWELQASIGQNTVFLRPPSPTQLSPSFYHTQSLR</sequence>
<keyword evidence="3" id="KW-1185">Reference proteome</keyword>
<feature type="region of interest" description="Disordered" evidence="1">
    <location>
        <begin position="1"/>
        <end position="37"/>
    </location>
</feature>
<evidence type="ECO:0000313" key="2">
    <source>
        <dbReference type="EMBL" id="PKA60331.1"/>
    </source>
</evidence>